<dbReference type="InterPro" id="IPR043502">
    <property type="entry name" value="DNA/RNA_pol_sf"/>
</dbReference>
<dbReference type="EMBL" id="DRUC01000035">
    <property type="protein sequence ID" value="HHF47991.1"/>
    <property type="molecule type" value="Genomic_DNA"/>
</dbReference>
<dbReference type="GO" id="GO:0003677">
    <property type="term" value="F:DNA binding"/>
    <property type="evidence" value="ECO:0007669"/>
    <property type="project" value="UniProtKB-KW"/>
</dbReference>
<feature type="domain" description="DNA-directed DNA polymerase family B exonuclease" evidence="9">
    <location>
        <begin position="200"/>
        <end position="279"/>
    </location>
</feature>
<dbReference type="GO" id="GO:0000166">
    <property type="term" value="F:nucleotide binding"/>
    <property type="evidence" value="ECO:0007669"/>
    <property type="project" value="InterPro"/>
</dbReference>
<dbReference type="Gene3D" id="3.30.420.10">
    <property type="entry name" value="Ribonuclease H-like superfamily/Ribonuclease H"/>
    <property type="match status" value="1"/>
</dbReference>
<evidence type="ECO:0000259" key="8">
    <source>
        <dbReference type="Pfam" id="PF00136"/>
    </source>
</evidence>
<dbReference type="InterPro" id="IPR006172">
    <property type="entry name" value="DNA-dir_DNA_pol_B"/>
</dbReference>
<keyword evidence="6" id="KW-0238">DNA-binding</keyword>
<accession>A0A7J3TGR4</accession>
<evidence type="ECO:0000313" key="10">
    <source>
        <dbReference type="EMBL" id="HHF47991.1"/>
    </source>
</evidence>
<dbReference type="GO" id="GO:0003887">
    <property type="term" value="F:DNA-directed DNA polymerase activity"/>
    <property type="evidence" value="ECO:0007669"/>
    <property type="project" value="UniProtKB-KW"/>
</dbReference>
<keyword evidence="5" id="KW-0239">DNA-directed DNA polymerase</keyword>
<dbReference type="PANTHER" id="PTHR10322">
    <property type="entry name" value="DNA POLYMERASE CATALYTIC SUBUNIT"/>
    <property type="match status" value="1"/>
</dbReference>
<dbReference type="SMART" id="SM00486">
    <property type="entry name" value="POLBc"/>
    <property type="match status" value="1"/>
</dbReference>
<evidence type="ECO:0000256" key="4">
    <source>
        <dbReference type="ARBA" id="ARBA00022695"/>
    </source>
</evidence>
<sequence length="562" mass="65430">MKGWLIDADYITENNRAVIRLWCKDDEGVFIVYDRNFEPYFYLIPQDNVDVSDVERVIIQGKNRVIKPKRVEWVKKKVFGKEIDVLKIVAEHPQDVPKLREEMKKFGDVREADILFAYRYLIDRDLACMDGIIAEGEVRKEKDLRVVDAEKVRRKRLNGFPELSVMVFDCEMFPSSGMPDPERDPIIIIGVKSGDYEELIHGNEREILTKFVKIVRNLDPDVIAGYNQDNFDWPYIKKRAEKLSVKLNIGRDGSELTFRGGRPKIVGRLNVDLYDIAMRLDVKIKTLDRVAEFLGKKVEIADIEAKDIRKKWLEGDKESVLRYAKQDVLNTYFIAEELLPLHYDLSKMIRIPLDDVTRIGRGKQVDWLLFSEAYNMNEIAPNPSEIEESYEGAFVLEPVRGLHENVYCLDFASMYPSIMIAFNISPDTLVMNGCNDCYTAPEVGYKFKKHPDGFFKRILEDLIRKRGEIKERMKEIDRNSLEYRLLNIRQQTLKVLANSILPDEWLPVIESGEIKFVKIGAFIDKLMEKYRNNVKEIENSEVLEVDGIKAFSFNRKNKKSPD</sequence>
<dbReference type="Gene3D" id="3.30.342.10">
    <property type="entry name" value="DNA Polymerase, chain B, domain 1"/>
    <property type="match status" value="1"/>
</dbReference>
<proteinExistence type="inferred from homology"/>
<feature type="domain" description="DNA-directed DNA polymerase family B exonuclease" evidence="9">
    <location>
        <begin position="108"/>
        <end position="195"/>
    </location>
</feature>
<keyword evidence="3" id="KW-0808">Transferase</keyword>
<dbReference type="Pfam" id="PF03104">
    <property type="entry name" value="DNA_pol_B_exo1"/>
    <property type="match status" value="2"/>
</dbReference>
<evidence type="ECO:0000256" key="6">
    <source>
        <dbReference type="ARBA" id="ARBA00023125"/>
    </source>
</evidence>
<protein>
    <recommendedName>
        <fullName evidence="2">DNA-directed DNA polymerase</fullName>
        <ecNumber evidence="2">2.7.7.7</ecNumber>
    </recommendedName>
</protein>
<evidence type="ECO:0000256" key="2">
    <source>
        <dbReference type="ARBA" id="ARBA00012417"/>
    </source>
</evidence>
<dbReference type="InterPro" id="IPR050240">
    <property type="entry name" value="DNA_pol_type-B"/>
</dbReference>
<organism evidence="10">
    <name type="scientific">Geoglobus ahangari</name>
    <dbReference type="NCBI Taxonomy" id="113653"/>
    <lineage>
        <taxon>Archaea</taxon>
        <taxon>Methanobacteriati</taxon>
        <taxon>Methanobacteriota</taxon>
        <taxon>Archaeoglobi</taxon>
        <taxon>Archaeoglobales</taxon>
        <taxon>Archaeoglobaceae</taxon>
        <taxon>Geoglobus</taxon>
    </lineage>
</organism>
<evidence type="ECO:0000259" key="9">
    <source>
        <dbReference type="Pfam" id="PF03104"/>
    </source>
</evidence>
<dbReference type="EC" id="2.7.7.7" evidence="2"/>
<dbReference type="Pfam" id="PF00136">
    <property type="entry name" value="DNA_pol_B"/>
    <property type="match status" value="1"/>
</dbReference>
<dbReference type="SUPFAM" id="SSF51294">
    <property type="entry name" value="Hedgehog/intein (Hint) domain"/>
    <property type="match status" value="1"/>
</dbReference>
<dbReference type="InterPro" id="IPR023211">
    <property type="entry name" value="DNA_pol_palm_dom_sf"/>
</dbReference>
<dbReference type="InterPro" id="IPR036397">
    <property type="entry name" value="RNaseH_sf"/>
</dbReference>
<dbReference type="InterPro" id="IPR006134">
    <property type="entry name" value="DNA-dir_DNA_pol_B_multi_dom"/>
</dbReference>
<evidence type="ECO:0000256" key="3">
    <source>
        <dbReference type="ARBA" id="ARBA00022679"/>
    </source>
</evidence>
<dbReference type="Gene3D" id="3.90.1600.10">
    <property type="entry name" value="Palm domain of DNA polymerase"/>
    <property type="match status" value="1"/>
</dbReference>
<comment type="similarity">
    <text evidence="1">Belongs to the DNA polymerase type-B family.</text>
</comment>
<feature type="domain" description="DNA-directed DNA polymerase family B multifunctional" evidence="8">
    <location>
        <begin position="352"/>
        <end position="500"/>
    </location>
</feature>
<dbReference type="SUPFAM" id="SSF53098">
    <property type="entry name" value="Ribonuclease H-like"/>
    <property type="match status" value="1"/>
</dbReference>
<evidence type="ECO:0000256" key="1">
    <source>
        <dbReference type="ARBA" id="ARBA00005755"/>
    </source>
</evidence>
<keyword evidence="4" id="KW-0548">Nucleotidyltransferase</keyword>
<dbReference type="InterPro" id="IPR012337">
    <property type="entry name" value="RNaseH-like_sf"/>
</dbReference>
<dbReference type="SUPFAM" id="SSF56672">
    <property type="entry name" value="DNA/RNA polymerases"/>
    <property type="match status" value="1"/>
</dbReference>
<comment type="catalytic activity">
    <reaction evidence="7">
        <text>DNA(n) + a 2'-deoxyribonucleoside 5'-triphosphate = DNA(n+1) + diphosphate</text>
        <dbReference type="Rhea" id="RHEA:22508"/>
        <dbReference type="Rhea" id="RHEA-COMP:17339"/>
        <dbReference type="Rhea" id="RHEA-COMP:17340"/>
        <dbReference type="ChEBI" id="CHEBI:33019"/>
        <dbReference type="ChEBI" id="CHEBI:61560"/>
        <dbReference type="ChEBI" id="CHEBI:173112"/>
        <dbReference type="EC" id="2.7.7.7"/>
    </reaction>
</comment>
<dbReference type="InterPro" id="IPR036844">
    <property type="entry name" value="Hint_dom_sf"/>
</dbReference>
<evidence type="ECO:0000256" key="7">
    <source>
        <dbReference type="ARBA" id="ARBA00049244"/>
    </source>
</evidence>
<name>A0A7J3TGR4_9EURY</name>
<dbReference type="InterPro" id="IPR006133">
    <property type="entry name" value="DNA-dir_DNA_pol_B_exonuc"/>
</dbReference>
<comment type="caution">
    <text evidence="10">The sequence shown here is derived from an EMBL/GenBank/DDBJ whole genome shotgun (WGS) entry which is preliminary data.</text>
</comment>
<evidence type="ECO:0000256" key="5">
    <source>
        <dbReference type="ARBA" id="ARBA00022932"/>
    </source>
</evidence>
<dbReference type="AlphaFoldDB" id="A0A7J3TGR4"/>
<reference evidence="10" key="1">
    <citation type="journal article" date="2020" name="mSystems">
        <title>Genome- and Community-Level Interaction Insights into Carbon Utilization and Element Cycling Functions of Hydrothermarchaeota in Hydrothermal Sediment.</title>
        <authorList>
            <person name="Zhou Z."/>
            <person name="Liu Y."/>
            <person name="Xu W."/>
            <person name="Pan J."/>
            <person name="Luo Z.H."/>
            <person name="Li M."/>
        </authorList>
    </citation>
    <scope>NUCLEOTIDE SEQUENCE [LARGE SCALE GENOMIC DNA]</scope>
    <source>
        <strain evidence="10">SpSt-10</strain>
    </source>
</reference>
<gene>
    <name evidence="10" type="ORF">ENL48_01965</name>
</gene>
<dbReference type="PANTHER" id="PTHR10322:SF23">
    <property type="entry name" value="DNA POLYMERASE DELTA CATALYTIC SUBUNIT"/>
    <property type="match status" value="1"/>
</dbReference>
<dbReference type="Gene3D" id="2.170.16.10">
    <property type="entry name" value="Hedgehog/Intein (Hint) domain"/>
    <property type="match status" value="1"/>
</dbReference>
<dbReference type="GO" id="GO:0006261">
    <property type="term" value="P:DNA-templated DNA replication"/>
    <property type="evidence" value="ECO:0007669"/>
    <property type="project" value="TreeGrafter"/>
</dbReference>